<dbReference type="OrthoDB" id="6755972at2759"/>
<dbReference type="PANTHER" id="PTHR46449:SF3">
    <property type="entry name" value="PROTEIN FAM47E"/>
    <property type="match status" value="1"/>
</dbReference>
<dbReference type="GeneID" id="105988460"/>
<dbReference type="CTD" id="100129583"/>
<evidence type="ECO:0000256" key="2">
    <source>
        <dbReference type="SAM" id="MobiDB-lite"/>
    </source>
</evidence>
<feature type="region of interest" description="Disordered" evidence="2">
    <location>
        <begin position="43"/>
        <end position="73"/>
    </location>
</feature>
<protein>
    <submittedName>
        <fullName evidence="4">Protein FAM47E</fullName>
    </submittedName>
</protein>
<dbReference type="InterPro" id="IPR032743">
    <property type="entry name" value="FAM47"/>
</dbReference>
<name>A0A1S3FHM6_DIPOR</name>
<dbReference type="AlphaFoldDB" id="A0A1S3FHM6"/>
<evidence type="ECO:0000313" key="4">
    <source>
        <dbReference type="RefSeq" id="XP_012875549.1"/>
    </source>
</evidence>
<dbReference type="FunCoup" id="A0A1S3FHM6">
    <property type="interactions" value="451"/>
</dbReference>
<dbReference type="RefSeq" id="XP_012875549.1">
    <property type="nucleotide sequence ID" value="XM_013020095.1"/>
</dbReference>
<dbReference type="KEGG" id="dord:105988460"/>
<gene>
    <name evidence="4" type="primary">Fam47e</name>
</gene>
<dbReference type="InParanoid" id="A0A1S3FHM6"/>
<evidence type="ECO:0000256" key="1">
    <source>
        <dbReference type="ARBA" id="ARBA00005277"/>
    </source>
</evidence>
<reference evidence="4" key="1">
    <citation type="submission" date="2025-08" db="UniProtKB">
        <authorList>
            <consortium name="RefSeq"/>
        </authorList>
    </citation>
    <scope>IDENTIFICATION</scope>
    <source>
        <tissue evidence="4">Kidney</tissue>
    </source>
</reference>
<dbReference type="Pfam" id="PF14642">
    <property type="entry name" value="FAM47"/>
    <property type="match status" value="1"/>
</dbReference>
<dbReference type="PANTHER" id="PTHR46449">
    <property type="entry name" value="ZGC:158260"/>
    <property type="match status" value="1"/>
</dbReference>
<evidence type="ECO:0000313" key="3">
    <source>
        <dbReference type="Proteomes" id="UP000081671"/>
    </source>
</evidence>
<accession>A0A1S3FHM6</accession>
<feature type="compositionally biased region" description="Basic residues" evidence="2">
    <location>
        <begin position="59"/>
        <end position="71"/>
    </location>
</feature>
<comment type="similarity">
    <text evidence="1">Belongs to the FAM47 family.</text>
</comment>
<dbReference type="GO" id="GO:0000785">
    <property type="term" value="C:chromatin"/>
    <property type="evidence" value="ECO:0007669"/>
    <property type="project" value="TreeGrafter"/>
</dbReference>
<sequence length="383" mass="45087">MLSSRKKEHLPSKCFTWHNRLNSQRWVFVSEGLEDFKKVCPPHRGLTTTQGPREGFLPRIHHRTPKPTPKKRQYEWPTKAALFSKVALAPQSQKTLIENRESHLATHPLALYPHLEEALPAELLLKVLEVLDPERKLQETWAYCQDARERMEEPTKLFLKHSTQMDPGLSNKAPVLLPGQWLYREKPHEMGLVHEDGPRVHKNGIPDIHEEFILQQFELKSKQSCDVLHTTRLNQVPLEPKKYKNLQDTGFFQKPDQKRKFQKPQKSPKAKWVKMRYGAWYLHTNLWKKLRADEPLLDPKVHCKAQDERLRRDLEQQEELLAQLYASIAFKDFILSRGYRMPTFLEKIYIGKQGKSQLDKTPPKLTLRIEECWTDDEACVIDY</sequence>
<organism evidence="3 4">
    <name type="scientific">Dipodomys ordii</name>
    <name type="common">Ord's kangaroo rat</name>
    <dbReference type="NCBI Taxonomy" id="10020"/>
    <lineage>
        <taxon>Eukaryota</taxon>
        <taxon>Metazoa</taxon>
        <taxon>Chordata</taxon>
        <taxon>Craniata</taxon>
        <taxon>Vertebrata</taxon>
        <taxon>Euteleostomi</taxon>
        <taxon>Mammalia</taxon>
        <taxon>Eutheria</taxon>
        <taxon>Euarchontoglires</taxon>
        <taxon>Glires</taxon>
        <taxon>Rodentia</taxon>
        <taxon>Castorimorpha</taxon>
        <taxon>Heteromyidae</taxon>
        <taxon>Dipodomyinae</taxon>
        <taxon>Dipodomys</taxon>
    </lineage>
</organism>
<keyword evidence="3" id="KW-1185">Reference proteome</keyword>
<dbReference type="Proteomes" id="UP000081671">
    <property type="component" value="Unplaced"/>
</dbReference>
<dbReference type="GO" id="GO:0045815">
    <property type="term" value="P:transcription initiation-coupled chromatin remodeling"/>
    <property type="evidence" value="ECO:0007669"/>
    <property type="project" value="TreeGrafter"/>
</dbReference>
<proteinExistence type="inferred from homology"/>